<dbReference type="InterPro" id="IPR051481">
    <property type="entry name" value="BTB-POZ/Galectin-3-binding"/>
</dbReference>
<dbReference type="STRING" id="307972.A0A2G8KMF5"/>
<dbReference type="PANTHER" id="PTHR24410:SF48">
    <property type="entry name" value="BTB DOMAIN-CONTAINING PROTEIN"/>
    <property type="match status" value="1"/>
</dbReference>
<sequence>MAGGYTGFKERLQYLNRADMPPCTMATDKFTSLFRDSFNNQATSDVSLIVGDETFHVHFLILSSRCDKFMELLYPSKESCVPIVITKDIIGESEDIFKQVLKFFYTDEIEINFETVWQVASIGRKLKEHRLLQLCVEFVIENAWLVPINADLVHCLHQAEMLDLSEVSAVFCQIILANFSFFSEDLLPAINIELLCRVLEQSDLVVDNEYALYTLIQPKLAEVQENGDSKSLHKILDMIRFDQMTAVQLKRLVQQNEEYFSDREEYVDTCLNFISSKWERQESFDESDLALTNIYTFYDLVEPRYAEFREYENYSYHGDSHELKVVRFDEITARHLKSLLHQHENTFSNGTEYSNVCLEYLYSIWEQKINNEKTFKRGPRKYLNEPRPRFPIDEGLPKNDIDTHFKIDNIVTGQHQIYGFALHQGNQTGENKFHRCRVPVSTIFQSGTQKYDTLRLTITFQKKSCGGDGELFPLLCTVVVLVLRDEIVTASQMKTIPTLCNLESYSSNFICKDPFIFTFYLQNAQKSNIKFYTFTRSLPILQ</sequence>
<evidence type="ECO:0000313" key="2">
    <source>
        <dbReference type="EMBL" id="PIK49204.1"/>
    </source>
</evidence>
<organism evidence="2 3">
    <name type="scientific">Stichopus japonicus</name>
    <name type="common">Sea cucumber</name>
    <dbReference type="NCBI Taxonomy" id="307972"/>
    <lineage>
        <taxon>Eukaryota</taxon>
        <taxon>Metazoa</taxon>
        <taxon>Echinodermata</taxon>
        <taxon>Eleutherozoa</taxon>
        <taxon>Echinozoa</taxon>
        <taxon>Holothuroidea</taxon>
        <taxon>Aspidochirotacea</taxon>
        <taxon>Aspidochirotida</taxon>
        <taxon>Stichopodidae</taxon>
        <taxon>Apostichopus</taxon>
    </lineage>
</organism>
<name>A0A2G8KMF5_STIJA</name>
<dbReference type="SMART" id="SM00225">
    <property type="entry name" value="BTB"/>
    <property type="match status" value="1"/>
</dbReference>
<dbReference type="EMBL" id="MRZV01000476">
    <property type="protein sequence ID" value="PIK49204.1"/>
    <property type="molecule type" value="Genomic_DNA"/>
</dbReference>
<dbReference type="SUPFAM" id="SSF54695">
    <property type="entry name" value="POZ domain"/>
    <property type="match status" value="1"/>
</dbReference>
<evidence type="ECO:0000313" key="3">
    <source>
        <dbReference type="Proteomes" id="UP000230750"/>
    </source>
</evidence>
<dbReference type="AlphaFoldDB" id="A0A2G8KMF5"/>
<reference evidence="2 3" key="1">
    <citation type="journal article" date="2017" name="PLoS Biol.">
        <title>The sea cucumber genome provides insights into morphological evolution and visceral regeneration.</title>
        <authorList>
            <person name="Zhang X."/>
            <person name="Sun L."/>
            <person name="Yuan J."/>
            <person name="Sun Y."/>
            <person name="Gao Y."/>
            <person name="Zhang L."/>
            <person name="Li S."/>
            <person name="Dai H."/>
            <person name="Hamel J.F."/>
            <person name="Liu C."/>
            <person name="Yu Y."/>
            <person name="Liu S."/>
            <person name="Lin W."/>
            <person name="Guo K."/>
            <person name="Jin S."/>
            <person name="Xu P."/>
            <person name="Storey K.B."/>
            <person name="Huan P."/>
            <person name="Zhang T."/>
            <person name="Zhou Y."/>
            <person name="Zhang J."/>
            <person name="Lin C."/>
            <person name="Li X."/>
            <person name="Xing L."/>
            <person name="Huo D."/>
            <person name="Sun M."/>
            <person name="Wang L."/>
            <person name="Mercier A."/>
            <person name="Li F."/>
            <person name="Yang H."/>
            <person name="Xiang J."/>
        </authorList>
    </citation>
    <scope>NUCLEOTIDE SEQUENCE [LARGE SCALE GENOMIC DNA]</scope>
    <source>
        <strain evidence="2">Shaxun</strain>
        <tissue evidence="2">Muscle</tissue>
    </source>
</reference>
<dbReference type="InterPro" id="IPR000210">
    <property type="entry name" value="BTB/POZ_dom"/>
</dbReference>
<dbReference type="InterPro" id="IPR011333">
    <property type="entry name" value="SKP1/BTB/POZ_sf"/>
</dbReference>
<dbReference type="Gene3D" id="3.30.710.10">
    <property type="entry name" value="Potassium Channel Kv1.1, Chain A"/>
    <property type="match status" value="1"/>
</dbReference>
<keyword evidence="3" id="KW-1185">Reference proteome</keyword>
<dbReference type="CDD" id="cd18186">
    <property type="entry name" value="BTB_POZ_ZBTB_KLHL-like"/>
    <property type="match status" value="1"/>
</dbReference>
<dbReference type="InterPro" id="IPR011705">
    <property type="entry name" value="BACK"/>
</dbReference>
<dbReference type="Pfam" id="PF07707">
    <property type="entry name" value="BACK"/>
    <property type="match status" value="1"/>
</dbReference>
<protein>
    <recommendedName>
        <fullName evidence="1">BTB domain-containing protein</fullName>
    </recommendedName>
</protein>
<evidence type="ECO:0000259" key="1">
    <source>
        <dbReference type="PROSITE" id="PS50097"/>
    </source>
</evidence>
<accession>A0A2G8KMF5</accession>
<proteinExistence type="predicted"/>
<dbReference type="PANTHER" id="PTHR24410">
    <property type="entry name" value="HL07962P-RELATED"/>
    <property type="match status" value="1"/>
</dbReference>
<dbReference type="Proteomes" id="UP000230750">
    <property type="component" value="Unassembled WGS sequence"/>
</dbReference>
<dbReference type="Gene3D" id="1.25.40.420">
    <property type="match status" value="1"/>
</dbReference>
<dbReference type="OrthoDB" id="2359033at2759"/>
<feature type="domain" description="BTB" evidence="1">
    <location>
        <begin position="44"/>
        <end position="113"/>
    </location>
</feature>
<dbReference type="PROSITE" id="PS50097">
    <property type="entry name" value="BTB"/>
    <property type="match status" value="1"/>
</dbReference>
<comment type="caution">
    <text evidence="2">The sequence shown here is derived from an EMBL/GenBank/DDBJ whole genome shotgun (WGS) entry which is preliminary data.</text>
</comment>
<dbReference type="Pfam" id="PF00651">
    <property type="entry name" value="BTB"/>
    <property type="match status" value="1"/>
</dbReference>
<gene>
    <name evidence="2" type="ORF">BSL78_13934</name>
</gene>